<dbReference type="EMBL" id="JAACFV010000040">
    <property type="protein sequence ID" value="KAF7509526.1"/>
    <property type="molecule type" value="Genomic_DNA"/>
</dbReference>
<evidence type="ECO:0000313" key="1">
    <source>
        <dbReference type="EMBL" id="KAF7509526.1"/>
    </source>
</evidence>
<organism evidence="1 2">
    <name type="scientific">Endocarpon pusillum</name>
    <dbReference type="NCBI Taxonomy" id="364733"/>
    <lineage>
        <taxon>Eukaryota</taxon>
        <taxon>Fungi</taxon>
        <taxon>Dikarya</taxon>
        <taxon>Ascomycota</taxon>
        <taxon>Pezizomycotina</taxon>
        <taxon>Eurotiomycetes</taxon>
        <taxon>Chaetothyriomycetidae</taxon>
        <taxon>Verrucariales</taxon>
        <taxon>Verrucariaceae</taxon>
        <taxon>Endocarpon</taxon>
    </lineage>
</organism>
<name>A0A8H7AM71_9EURO</name>
<protein>
    <submittedName>
        <fullName evidence="1">Uncharacterized protein</fullName>
    </submittedName>
</protein>
<dbReference type="AlphaFoldDB" id="A0A8H7AM71"/>
<dbReference type="Proteomes" id="UP000606974">
    <property type="component" value="Unassembled WGS sequence"/>
</dbReference>
<accession>A0A8H7AM71</accession>
<reference evidence="1" key="1">
    <citation type="submission" date="2020-02" db="EMBL/GenBank/DDBJ databases">
        <authorList>
            <person name="Palmer J.M."/>
        </authorList>
    </citation>
    <scope>NUCLEOTIDE SEQUENCE</scope>
    <source>
        <strain evidence="1">EPUS1.4</strain>
        <tissue evidence="1">Thallus</tissue>
    </source>
</reference>
<proteinExistence type="predicted"/>
<gene>
    <name evidence="1" type="ORF">GJ744_007926</name>
</gene>
<sequence>MYTWPPSRNGTPRDPPTLKVAVVAGGGVLLIDVQSEQARLWPSKKFDDTLNFNEALDEENSVWRI</sequence>
<comment type="caution">
    <text evidence="1">The sequence shown here is derived from an EMBL/GenBank/DDBJ whole genome shotgun (WGS) entry which is preliminary data.</text>
</comment>
<keyword evidence="2" id="KW-1185">Reference proteome</keyword>
<evidence type="ECO:0000313" key="2">
    <source>
        <dbReference type="Proteomes" id="UP000606974"/>
    </source>
</evidence>